<dbReference type="PROSITE" id="PS51186">
    <property type="entry name" value="GNAT"/>
    <property type="match status" value="1"/>
</dbReference>
<gene>
    <name evidence="2" type="ORF">Athens101428_159</name>
</gene>
<name>A0A554LPK8_9BACT</name>
<dbReference type="CDD" id="cd04301">
    <property type="entry name" value="NAT_SF"/>
    <property type="match status" value="1"/>
</dbReference>
<evidence type="ECO:0000259" key="1">
    <source>
        <dbReference type="PROSITE" id="PS51186"/>
    </source>
</evidence>
<dbReference type="Proteomes" id="UP000316495">
    <property type="component" value="Unassembled WGS sequence"/>
</dbReference>
<dbReference type="Pfam" id="PF13302">
    <property type="entry name" value="Acetyltransf_3"/>
    <property type="match status" value="1"/>
</dbReference>
<dbReference type="EMBL" id="VMGN01000006">
    <property type="protein sequence ID" value="TSC94818.1"/>
    <property type="molecule type" value="Genomic_DNA"/>
</dbReference>
<comment type="caution">
    <text evidence="2">The sequence shown here is derived from an EMBL/GenBank/DDBJ whole genome shotgun (WGS) entry which is preliminary data.</text>
</comment>
<dbReference type="SUPFAM" id="SSF55729">
    <property type="entry name" value="Acyl-CoA N-acyltransferases (Nat)"/>
    <property type="match status" value="1"/>
</dbReference>
<sequence>MITIRKHLRKDIPWRVKWLNNKNVNCFIGDKIGQKTNLTKEKEWFENYKNSDNKKFFTICDNSKPIGFMGLSNISKSNKNADLFIAIGDDQYRGKGFGKLAMKWLINYAFEKLKLHKINLGVVKDNTPAVKLYHSLGFVIEGEMKDEIYHNGVFYDFLLMSIFNNTWNKK</sequence>
<dbReference type="PANTHER" id="PTHR43415">
    <property type="entry name" value="SPERMIDINE N(1)-ACETYLTRANSFERASE"/>
    <property type="match status" value="1"/>
</dbReference>
<evidence type="ECO:0000313" key="3">
    <source>
        <dbReference type="Proteomes" id="UP000316495"/>
    </source>
</evidence>
<proteinExistence type="predicted"/>
<dbReference type="InterPro" id="IPR000182">
    <property type="entry name" value="GNAT_dom"/>
</dbReference>
<dbReference type="Gene3D" id="3.40.630.30">
    <property type="match status" value="1"/>
</dbReference>
<accession>A0A554LPK8</accession>
<dbReference type="InterPro" id="IPR016181">
    <property type="entry name" value="Acyl_CoA_acyltransferase"/>
</dbReference>
<dbReference type="PANTHER" id="PTHR43415:SF3">
    <property type="entry name" value="GNAT-FAMILY ACETYLTRANSFERASE"/>
    <property type="match status" value="1"/>
</dbReference>
<reference evidence="2 3" key="1">
    <citation type="submission" date="2017-07" db="EMBL/GenBank/DDBJ databases">
        <title>Mechanisms for carbon and nitrogen cycling indicate functional differentiation within the Candidate Phyla Radiation.</title>
        <authorList>
            <person name="Danczak R.E."/>
            <person name="Johnston M.D."/>
            <person name="Kenah C."/>
            <person name="Slattery M."/>
            <person name="Wrighton K.C."/>
            <person name="Wilkins M.J."/>
        </authorList>
    </citation>
    <scope>NUCLEOTIDE SEQUENCE [LARGE SCALE GENOMIC DNA]</scope>
    <source>
        <strain evidence="2">Athens1014_28</strain>
    </source>
</reference>
<keyword evidence="2" id="KW-0808">Transferase</keyword>
<dbReference type="AlphaFoldDB" id="A0A554LPK8"/>
<dbReference type="GO" id="GO:0016747">
    <property type="term" value="F:acyltransferase activity, transferring groups other than amino-acyl groups"/>
    <property type="evidence" value="ECO:0007669"/>
    <property type="project" value="InterPro"/>
</dbReference>
<feature type="domain" description="N-acetyltransferase" evidence="1">
    <location>
        <begin position="2"/>
        <end position="165"/>
    </location>
</feature>
<organism evidence="2 3">
    <name type="scientific">Candidatus Berkelbacteria bacterium Athens1014_28</name>
    <dbReference type="NCBI Taxonomy" id="2017145"/>
    <lineage>
        <taxon>Bacteria</taxon>
        <taxon>Candidatus Berkelbacteria</taxon>
    </lineage>
</organism>
<protein>
    <submittedName>
        <fullName evidence="2">N-acetyltransferase GCN5</fullName>
    </submittedName>
</protein>
<evidence type="ECO:0000313" key="2">
    <source>
        <dbReference type="EMBL" id="TSC94818.1"/>
    </source>
</evidence>